<organism evidence="2 3">
    <name type="scientific">Protea cynaroides</name>
    <dbReference type="NCBI Taxonomy" id="273540"/>
    <lineage>
        <taxon>Eukaryota</taxon>
        <taxon>Viridiplantae</taxon>
        <taxon>Streptophyta</taxon>
        <taxon>Embryophyta</taxon>
        <taxon>Tracheophyta</taxon>
        <taxon>Spermatophyta</taxon>
        <taxon>Magnoliopsida</taxon>
        <taxon>Proteales</taxon>
        <taxon>Proteaceae</taxon>
        <taxon>Protea</taxon>
    </lineage>
</organism>
<feature type="compositionally biased region" description="Basic and acidic residues" evidence="1">
    <location>
        <begin position="110"/>
        <end position="127"/>
    </location>
</feature>
<comment type="caution">
    <text evidence="2">The sequence shown here is derived from an EMBL/GenBank/DDBJ whole genome shotgun (WGS) entry which is preliminary data.</text>
</comment>
<dbReference type="Proteomes" id="UP001141806">
    <property type="component" value="Unassembled WGS sequence"/>
</dbReference>
<keyword evidence="3" id="KW-1185">Reference proteome</keyword>
<dbReference type="EMBL" id="JAMYWD010000009">
    <property type="protein sequence ID" value="KAJ4961707.1"/>
    <property type="molecule type" value="Genomic_DNA"/>
</dbReference>
<proteinExistence type="predicted"/>
<evidence type="ECO:0000256" key="1">
    <source>
        <dbReference type="SAM" id="MobiDB-lite"/>
    </source>
</evidence>
<reference evidence="2" key="1">
    <citation type="journal article" date="2023" name="Plant J.">
        <title>The genome of the king protea, Protea cynaroides.</title>
        <authorList>
            <person name="Chang J."/>
            <person name="Duong T.A."/>
            <person name="Schoeman C."/>
            <person name="Ma X."/>
            <person name="Roodt D."/>
            <person name="Barker N."/>
            <person name="Li Z."/>
            <person name="Van de Peer Y."/>
            <person name="Mizrachi E."/>
        </authorList>
    </citation>
    <scope>NUCLEOTIDE SEQUENCE</scope>
    <source>
        <tissue evidence="2">Young leaves</tissue>
    </source>
</reference>
<sequence>MDLDDPDDSTRDDPLMTPDRSVNDARDGGFGSGKRRAGCEQDREHARGPKPGPRQRKRPVIGTSKGIKKARVAKVTLSKSLSVGRTSETPPKGNLQSQPPCEILDEAAPTDERPSGALGEKGDEGRRSQGGTLQNLPPHSGDLTRREKIPMPRSTRIRESPARSPSTKPSKTHRRGGKAQRVSPNPGGEYWSHWSIGKESNPLDPEVARQLVAGICLPSVEEFYLLSKRVELYCILETDLVRERLKESLQVEKDKATGEKGHLEEALKVEKARSKGLASQVEDLTSKCGNLVAQVHSLLSDKDEMEVGIFDSIEKALSDFKKSRDLEVYVAEDPTMKGFHL</sequence>
<accession>A0A9Q0HCR5</accession>
<protein>
    <submittedName>
        <fullName evidence="2">Uncharacterized protein</fullName>
    </submittedName>
</protein>
<dbReference type="AlphaFoldDB" id="A0A9Q0HCR5"/>
<name>A0A9Q0HCR5_9MAGN</name>
<feature type="region of interest" description="Disordered" evidence="1">
    <location>
        <begin position="1"/>
        <end position="193"/>
    </location>
</feature>
<feature type="compositionally biased region" description="Polar residues" evidence="1">
    <location>
        <begin position="77"/>
        <end position="99"/>
    </location>
</feature>
<gene>
    <name evidence="2" type="ORF">NE237_021617</name>
</gene>
<evidence type="ECO:0000313" key="2">
    <source>
        <dbReference type="EMBL" id="KAJ4961707.1"/>
    </source>
</evidence>
<evidence type="ECO:0000313" key="3">
    <source>
        <dbReference type="Proteomes" id="UP001141806"/>
    </source>
</evidence>
<feature type="compositionally biased region" description="Basic and acidic residues" evidence="1">
    <location>
        <begin position="37"/>
        <end position="47"/>
    </location>
</feature>
<feature type="compositionally biased region" description="Basic and acidic residues" evidence="1">
    <location>
        <begin position="142"/>
        <end position="161"/>
    </location>
</feature>